<dbReference type="InterPro" id="IPR049874">
    <property type="entry name" value="ROK_cs"/>
</dbReference>
<dbReference type="InterPro" id="IPR043129">
    <property type="entry name" value="ATPase_NBD"/>
</dbReference>
<dbReference type="Proteomes" id="UP000249130">
    <property type="component" value="Unassembled WGS sequence"/>
</dbReference>
<dbReference type="PANTHER" id="PTHR18964">
    <property type="entry name" value="ROK (REPRESSOR, ORF, KINASE) FAMILY"/>
    <property type="match status" value="1"/>
</dbReference>
<comment type="caution">
    <text evidence="1">The sequence shown here is derived from an EMBL/GenBank/DDBJ whole genome shotgun (WGS) entry which is preliminary data.</text>
</comment>
<evidence type="ECO:0000313" key="2">
    <source>
        <dbReference type="Proteomes" id="UP000249130"/>
    </source>
</evidence>
<dbReference type="SUPFAM" id="SSF53067">
    <property type="entry name" value="Actin-like ATPase domain"/>
    <property type="match status" value="1"/>
</dbReference>
<dbReference type="PROSITE" id="PS01125">
    <property type="entry name" value="ROK"/>
    <property type="match status" value="1"/>
</dbReference>
<keyword evidence="1" id="KW-0808">Transferase</keyword>
<dbReference type="Gene3D" id="3.30.420.40">
    <property type="match status" value="2"/>
</dbReference>
<dbReference type="AlphaFoldDB" id="A0A327KLE1"/>
<feature type="non-terminal residue" evidence="1">
    <location>
        <position position="293"/>
    </location>
</feature>
<dbReference type="PANTHER" id="PTHR18964:SF174">
    <property type="entry name" value="D-ALLOSE KINASE-RELATED"/>
    <property type="match status" value="1"/>
</dbReference>
<dbReference type="InterPro" id="IPR000600">
    <property type="entry name" value="ROK"/>
</dbReference>
<dbReference type="CDD" id="cd24066">
    <property type="entry name" value="ASKHA_NBD_ROK_EcFRK-like"/>
    <property type="match status" value="1"/>
</dbReference>
<accession>A0A327KLE1</accession>
<keyword evidence="2" id="KW-1185">Reference proteome</keyword>
<reference evidence="1 2" key="1">
    <citation type="submission" date="2017-07" db="EMBL/GenBank/DDBJ databases">
        <title>Draft Genome Sequences of Select Purple Nonsulfur Bacteria.</title>
        <authorList>
            <person name="Lasarre B."/>
            <person name="Mckinlay J.B."/>
        </authorList>
    </citation>
    <scope>NUCLEOTIDE SEQUENCE [LARGE SCALE GENOMIC DNA]</scope>
    <source>
        <strain evidence="1 2">DSM 5909</strain>
    </source>
</reference>
<gene>
    <name evidence="1" type="ORF">CH341_26040</name>
</gene>
<evidence type="ECO:0000313" key="1">
    <source>
        <dbReference type="EMBL" id="RAI39327.1"/>
    </source>
</evidence>
<dbReference type="Pfam" id="PF00480">
    <property type="entry name" value="ROK"/>
    <property type="match status" value="1"/>
</dbReference>
<protein>
    <submittedName>
        <fullName evidence="1">Fructokinase</fullName>
    </submittedName>
</protein>
<name>A0A327KLE1_9BRAD</name>
<dbReference type="EMBL" id="NPEX01000296">
    <property type="protein sequence ID" value="RAI39327.1"/>
    <property type="molecule type" value="Genomic_DNA"/>
</dbReference>
<proteinExistence type="predicted"/>
<dbReference type="OrthoDB" id="9810372at2"/>
<keyword evidence="1" id="KW-0418">Kinase</keyword>
<sequence length="293" mass="29938">MRIGIDLGGTKVEGIALDRDGAELWRRRVATPAGDYGGTLSAIADLVAAAEAALGRRGSVGVATPGAISPSTGLLKNSNSVVLNERPLDRDLAQKLGRAVRLENDANCFAVSEAADGAAAGAGVVFGVILGTGVGGGLVVDGRVVAGKNRIAGEWGHAPLPWPRDDERPGPLCYCGRHGCVETFLSGPGFSRDFSRATGREAAPRDIVAAAAAGDAAAVGAFDTYLDRLARGLAMVVDIVDPDVIVLGGGLSNIDALYARLPPLVERHAFTDRLDTAIVKNAHGDSSGVRGAA</sequence>
<organism evidence="1 2">
    <name type="scientific">Rhodoplanes roseus</name>
    <dbReference type="NCBI Taxonomy" id="29409"/>
    <lineage>
        <taxon>Bacteria</taxon>
        <taxon>Pseudomonadati</taxon>
        <taxon>Pseudomonadota</taxon>
        <taxon>Alphaproteobacteria</taxon>
        <taxon>Hyphomicrobiales</taxon>
        <taxon>Nitrobacteraceae</taxon>
        <taxon>Rhodoplanes</taxon>
    </lineage>
</organism>
<dbReference type="GO" id="GO:0004396">
    <property type="term" value="F:hexokinase activity"/>
    <property type="evidence" value="ECO:0007669"/>
    <property type="project" value="TreeGrafter"/>
</dbReference>
<dbReference type="RefSeq" id="WP_111421908.1">
    <property type="nucleotide sequence ID" value="NZ_NPEX01000296.1"/>
</dbReference>